<accession>A0A917H4Y0</accession>
<evidence type="ECO:0008006" key="5">
    <source>
        <dbReference type="Google" id="ProtNLM"/>
    </source>
</evidence>
<keyword evidence="4" id="KW-1185">Reference proteome</keyword>
<feature type="region of interest" description="Disordered" evidence="1">
    <location>
        <begin position="308"/>
        <end position="361"/>
    </location>
</feature>
<gene>
    <name evidence="3" type="ORF">GCM10011585_06810</name>
</gene>
<proteinExistence type="predicted"/>
<sequence>MALMVLMALVAVAGGVRAHADAALLMEEPYGTFGAINPTGHAAIYLNHICAETPTQLRACRPGEFGVVISRYHRVAGYDWLAIPLVPYLYAVDRVEDIPATADPELEAKLRDAYRRRHLLDIIPDVSEGEDAGEAPKGDWIQLIGASYDRKIYGFQVETTREADARFIAEFNDNRNVSHFNLFFHNCADFSRTLLNVYYPHSIHRNFFIDLGITTPKQVARSLTKYAKRHPELDFSTFVIPQVPGDIHRSHPINGVVESLVKSKKYVVPLFVLSPQITAGMIVAYLADGRFKAPKDSPRELLPGDIQSIGATQAGTVDESTRSVQQASEGQPQLHHHDSAPSDPSTPTLSSPIAPGGVPAE</sequence>
<name>A0A917H4Y0_9BACT</name>
<protein>
    <recommendedName>
        <fullName evidence="5">DUF4105 domain-containing protein</fullName>
    </recommendedName>
</protein>
<dbReference type="EMBL" id="BMGT01000001">
    <property type="protein sequence ID" value="GGG67549.1"/>
    <property type="molecule type" value="Genomic_DNA"/>
</dbReference>
<keyword evidence="2" id="KW-0732">Signal</keyword>
<feature type="compositionally biased region" description="Low complexity" evidence="1">
    <location>
        <begin position="341"/>
        <end position="352"/>
    </location>
</feature>
<organism evidence="3 4">
    <name type="scientific">Edaphobacter dinghuensis</name>
    <dbReference type="NCBI Taxonomy" id="1560005"/>
    <lineage>
        <taxon>Bacteria</taxon>
        <taxon>Pseudomonadati</taxon>
        <taxon>Acidobacteriota</taxon>
        <taxon>Terriglobia</taxon>
        <taxon>Terriglobales</taxon>
        <taxon>Acidobacteriaceae</taxon>
        <taxon>Edaphobacter</taxon>
    </lineage>
</organism>
<reference evidence="3" key="1">
    <citation type="journal article" date="2014" name="Int. J. Syst. Evol. Microbiol.">
        <title>Complete genome sequence of Corynebacterium casei LMG S-19264T (=DSM 44701T), isolated from a smear-ripened cheese.</title>
        <authorList>
            <consortium name="US DOE Joint Genome Institute (JGI-PGF)"/>
            <person name="Walter F."/>
            <person name="Albersmeier A."/>
            <person name="Kalinowski J."/>
            <person name="Ruckert C."/>
        </authorList>
    </citation>
    <scope>NUCLEOTIDE SEQUENCE</scope>
    <source>
        <strain evidence="3">CGMCC 1.12997</strain>
    </source>
</reference>
<reference evidence="3" key="2">
    <citation type="submission" date="2020-09" db="EMBL/GenBank/DDBJ databases">
        <authorList>
            <person name="Sun Q."/>
            <person name="Zhou Y."/>
        </authorList>
    </citation>
    <scope>NUCLEOTIDE SEQUENCE</scope>
    <source>
        <strain evidence="3">CGMCC 1.12997</strain>
    </source>
</reference>
<dbReference type="AlphaFoldDB" id="A0A917H4Y0"/>
<evidence type="ECO:0000256" key="2">
    <source>
        <dbReference type="SAM" id="SignalP"/>
    </source>
</evidence>
<evidence type="ECO:0000256" key="1">
    <source>
        <dbReference type="SAM" id="MobiDB-lite"/>
    </source>
</evidence>
<evidence type="ECO:0000313" key="4">
    <source>
        <dbReference type="Proteomes" id="UP000647241"/>
    </source>
</evidence>
<feature type="compositionally biased region" description="Polar residues" evidence="1">
    <location>
        <begin position="322"/>
        <end position="331"/>
    </location>
</feature>
<feature type="chain" id="PRO_5037619898" description="DUF4105 domain-containing protein" evidence="2">
    <location>
        <begin position="19"/>
        <end position="361"/>
    </location>
</feature>
<comment type="caution">
    <text evidence="3">The sequence shown here is derived from an EMBL/GenBank/DDBJ whole genome shotgun (WGS) entry which is preliminary data.</text>
</comment>
<dbReference type="Proteomes" id="UP000647241">
    <property type="component" value="Unassembled WGS sequence"/>
</dbReference>
<evidence type="ECO:0000313" key="3">
    <source>
        <dbReference type="EMBL" id="GGG67549.1"/>
    </source>
</evidence>
<feature type="signal peptide" evidence="2">
    <location>
        <begin position="1"/>
        <end position="18"/>
    </location>
</feature>